<evidence type="ECO:0000313" key="5">
    <source>
        <dbReference type="EMBL" id="PJE63795.1"/>
    </source>
</evidence>
<dbReference type="PANTHER" id="PTHR46648">
    <property type="entry name" value="HIT FAMILY PROTEIN 1"/>
    <property type="match status" value="1"/>
</dbReference>
<gene>
    <name evidence="5" type="ORF">COU89_01310</name>
</gene>
<dbReference type="Gene3D" id="3.30.428.10">
    <property type="entry name" value="HIT-like"/>
    <property type="match status" value="1"/>
</dbReference>
<dbReference type="InterPro" id="IPR036265">
    <property type="entry name" value="HIT-like_sf"/>
</dbReference>
<evidence type="ECO:0000259" key="4">
    <source>
        <dbReference type="PROSITE" id="PS51084"/>
    </source>
</evidence>
<feature type="domain" description="HIT" evidence="4">
    <location>
        <begin position="25"/>
        <end position="124"/>
    </location>
</feature>
<sequence length="149" mass="17018">MLSYTKLPVYCAATMSDDHSVSNCIFCKIVAHELPGYIVYEDADFLAFLDIYPTVKGHTLVVPKKHVRWVYDVPNFGPYWETVLAVTRAIQQSLKPSFVNYFTYGEVPHAHVHILPRFDDIKSVPPIVPREQIAVTQEELAEIAARIRK</sequence>
<evidence type="ECO:0000256" key="3">
    <source>
        <dbReference type="PROSITE-ProRule" id="PRU00464"/>
    </source>
</evidence>
<feature type="short sequence motif" description="Histidine triad motif" evidence="2 3">
    <location>
        <begin position="109"/>
        <end position="113"/>
    </location>
</feature>
<dbReference type="GO" id="GO:0003824">
    <property type="term" value="F:catalytic activity"/>
    <property type="evidence" value="ECO:0007669"/>
    <property type="project" value="InterPro"/>
</dbReference>
<dbReference type="InterPro" id="IPR001310">
    <property type="entry name" value="Histidine_triad_HIT"/>
</dbReference>
<dbReference type="PROSITE" id="PS51084">
    <property type="entry name" value="HIT_2"/>
    <property type="match status" value="1"/>
</dbReference>
<dbReference type="EMBL" id="PFEE01000029">
    <property type="protein sequence ID" value="PJE63795.1"/>
    <property type="molecule type" value="Genomic_DNA"/>
</dbReference>
<dbReference type="GO" id="GO:0009117">
    <property type="term" value="P:nucleotide metabolic process"/>
    <property type="evidence" value="ECO:0007669"/>
    <property type="project" value="TreeGrafter"/>
</dbReference>
<dbReference type="PRINTS" id="PR00332">
    <property type="entry name" value="HISTRIAD"/>
</dbReference>
<evidence type="ECO:0000313" key="6">
    <source>
        <dbReference type="Proteomes" id="UP000231569"/>
    </source>
</evidence>
<proteinExistence type="predicted"/>
<dbReference type="PANTHER" id="PTHR46648:SF1">
    <property type="entry name" value="ADENOSINE 5'-MONOPHOSPHORAMIDASE HNT1"/>
    <property type="match status" value="1"/>
</dbReference>
<comment type="caution">
    <text evidence="5">The sequence shown here is derived from an EMBL/GenBank/DDBJ whole genome shotgun (WGS) entry which is preliminary data.</text>
</comment>
<accession>A0A2M8KV36</accession>
<evidence type="ECO:0000256" key="2">
    <source>
        <dbReference type="PIRSR" id="PIRSR601310-3"/>
    </source>
</evidence>
<organism evidence="5 6">
    <name type="scientific">Candidatus Roizmanbacteria bacterium CG10_big_fil_rev_8_21_14_0_10_45_7</name>
    <dbReference type="NCBI Taxonomy" id="1974854"/>
    <lineage>
        <taxon>Bacteria</taxon>
        <taxon>Candidatus Roizmaniibacteriota</taxon>
    </lineage>
</organism>
<evidence type="ECO:0000256" key="1">
    <source>
        <dbReference type="PIRSR" id="PIRSR601310-1"/>
    </source>
</evidence>
<dbReference type="AlphaFoldDB" id="A0A2M8KV36"/>
<reference evidence="6" key="1">
    <citation type="submission" date="2017-09" db="EMBL/GenBank/DDBJ databases">
        <title>Depth-based differentiation of microbial function through sediment-hosted aquifers and enrichment of novel symbionts in the deep terrestrial subsurface.</title>
        <authorList>
            <person name="Probst A.J."/>
            <person name="Ladd B."/>
            <person name="Jarett J.K."/>
            <person name="Geller-Mcgrath D.E."/>
            <person name="Sieber C.M.K."/>
            <person name="Emerson J.B."/>
            <person name="Anantharaman K."/>
            <person name="Thomas B.C."/>
            <person name="Malmstrom R."/>
            <person name="Stieglmeier M."/>
            <person name="Klingl A."/>
            <person name="Woyke T."/>
            <person name="Ryan C.M."/>
            <person name="Banfield J.F."/>
        </authorList>
    </citation>
    <scope>NUCLEOTIDE SEQUENCE [LARGE SCALE GENOMIC DNA]</scope>
</reference>
<dbReference type="Proteomes" id="UP000231569">
    <property type="component" value="Unassembled WGS sequence"/>
</dbReference>
<name>A0A2M8KV36_9BACT</name>
<feature type="active site" description="Tele-AMP-histidine intermediate" evidence="1">
    <location>
        <position position="111"/>
    </location>
</feature>
<dbReference type="Pfam" id="PF01230">
    <property type="entry name" value="HIT"/>
    <property type="match status" value="1"/>
</dbReference>
<dbReference type="SUPFAM" id="SSF54197">
    <property type="entry name" value="HIT-like"/>
    <property type="match status" value="1"/>
</dbReference>
<protein>
    <submittedName>
        <fullName evidence="5">HIT family protein</fullName>
    </submittedName>
</protein>
<dbReference type="InterPro" id="IPR011146">
    <property type="entry name" value="HIT-like"/>
</dbReference>